<sequence length="674" mass="75307">MDYLTVSQSAFLSACLATLILCSITLYQAIKDFWKGILLIGLFGQLIWAAALFFSYLSESVNPTQLLIAEYLRYTLWVITLGIFIRKRAVLRLWPTPLKVLAVSVIVVNILTALQILFPGTHANTLLTLCFLFLAISGLVLTEQVIRNLNTHRYLKLLGLCLTMVFTFDLFVYGNQLVNGSIPAFVWQARAALALVASIALSIGSLIFKQHTSNRAIFTVSRPAAFFSSAALTSVVLVILASLGSFYIQQQGFLASYIFTVFLVMGVAIIFALLISKQFRQQFDVFVSKNFFSLKYDYRLEWLSAIRKLSSLNSGDSEEYYSKLLRILCSALKAKRGAIWINNGQTVALKTSNLSFNLPVSEVAVDEPFVKAMLKDNWIFVPQSRTPSMAENNALLPDWALESEQIWAITPLIVQMKLIGFIIIERPLVNVDVTYEDRDLMTNLSTQLSSHILLHQQESQILEAKQLETYDRLSSFIMHDVNNVIAQLALIGKNAEKHRDNPAFISDMIKTVDNSVIRMRNLIQKFNPTSLLNNESLSLNEIMTEVVESCSDKKPIPTLTIEADCTVNADKQKLTLSLKNLVRNAQEASQEDQPVNVVVSQNKITITDSGEGMTPQFIQDVLFKPFQTTKSENGMGIGAHLTKSYLEHINATLDVQSELNKGSCFTVTFAGAKP</sequence>
<accession>A0ABV7WUL5</accession>
<evidence type="ECO:0000256" key="1">
    <source>
        <dbReference type="ARBA" id="ARBA00000085"/>
    </source>
</evidence>
<dbReference type="PANTHER" id="PTHR43065:SF10">
    <property type="entry name" value="PEROXIDE STRESS-ACTIVATED HISTIDINE KINASE MAK3"/>
    <property type="match status" value="1"/>
</dbReference>
<dbReference type="EC" id="2.7.13.3" evidence="2"/>
<organism evidence="11 12">
    <name type="scientific">Reinekea marina</name>
    <dbReference type="NCBI Taxonomy" id="1310421"/>
    <lineage>
        <taxon>Bacteria</taxon>
        <taxon>Pseudomonadati</taxon>
        <taxon>Pseudomonadota</taxon>
        <taxon>Gammaproteobacteria</taxon>
        <taxon>Oceanospirillales</taxon>
        <taxon>Saccharospirillaceae</taxon>
        <taxon>Reinekea</taxon>
    </lineage>
</organism>
<keyword evidence="5" id="KW-0547">Nucleotide-binding</keyword>
<dbReference type="PANTHER" id="PTHR43065">
    <property type="entry name" value="SENSOR HISTIDINE KINASE"/>
    <property type="match status" value="1"/>
</dbReference>
<evidence type="ECO:0000256" key="3">
    <source>
        <dbReference type="ARBA" id="ARBA00022553"/>
    </source>
</evidence>
<dbReference type="InterPro" id="IPR004358">
    <property type="entry name" value="Sig_transdc_His_kin-like_C"/>
</dbReference>
<comment type="catalytic activity">
    <reaction evidence="1">
        <text>ATP + protein L-histidine = ADP + protein N-phospho-L-histidine.</text>
        <dbReference type="EC" id="2.7.13.3"/>
    </reaction>
</comment>
<evidence type="ECO:0000313" key="11">
    <source>
        <dbReference type="EMBL" id="MFC3701590.1"/>
    </source>
</evidence>
<dbReference type="InterPro" id="IPR003018">
    <property type="entry name" value="GAF"/>
</dbReference>
<dbReference type="SMART" id="SM00387">
    <property type="entry name" value="HATPase_c"/>
    <property type="match status" value="1"/>
</dbReference>
<dbReference type="InterPro" id="IPR014265">
    <property type="entry name" value="XrtA/PrsK"/>
</dbReference>
<dbReference type="NCBIfam" id="TIGR02916">
    <property type="entry name" value="PEP_his_kin"/>
    <property type="match status" value="1"/>
</dbReference>
<feature type="transmembrane region" description="Helical" evidence="9">
    <location>
        <begin position="254"/>
        <end position="275"/>
    </location>
</feature>
<dbReference type="PROSITE" id="PS50109">
    <property type="entry name" value="HIS_KIN"/>
    <property type="match status" value="1"/>
</dbReference>
<evidence type="ECO:0000256" key="2">
    <source>
        <dbReference type="ARBA" id="ARBA00012438"/>
    </source>
</evidence>
<dbReference type="RefSeq" id="WP_290280716.1">
    <property type="nucleotide sequence ID" value="NZ_JAUFQI010000001.1"/>
</dbReference>
<keyword evidence="9" id="KW-1133">Transmembrane helix</keyword>
<evidence type="ECO:0000313" key="12">
    <source>
        <dbReference type="Proteomes" id="UP001595710"/>
    </source>
</evidence>
<dbReference type="InterPro" id="IPR005467">
    <property type="entry name" value="His_kinase_dom"/>
</dbReference>
<dbReference type="GO" id="GO:0004673">
    <property type="term" value="F:protein histidine kinase activity"/>
    <property type="evidence" value="ECO:0007669"/>
    <property type="project" value="UniProtKB-EC"/>
</dbReference>
<evidence type="ECO:0000256" key="5">
    <source>
        <dbReference type="ARBA" id="ARBA00022741"/>
    </source>
</evidence>
<dbReference type="InterPro" id="IPR003594">
    <property type="entry name" value="HATPase_dom"/>
</dbReference>
<dbReference type="Pfam" id="PF13492">
    <property type="entry name" value="GAF_3"/>
    <property type="match status" value="1"/>
</dbReference>
<dbReference type="EMBL" id="JBHRYN010000010">
    <property type="protein sequence ID" value="MFC3701590.1"/>
    <property type="molecule type" value="Genomic_DNA"/>
</dbReference>
<feature type="transmembrane region" description="Helical" evidence="9">
    <location>
        <begin position="6"/>
        <end position="30"/>
    </location>
</feature>
<reference evidence="12" key="1">
    <citation type="journal article" date="2019" name="Int. J. Syst. Evol. Microbiol.">
        <title>The Global Catalogue of Microorganisms (GCM) 10K type strain sequencing project: providing services to taxonomists for standard genome sequencing and annotation.</title>
        <authorList>
            <consortium name="The Broad Institute Genomics Platform"/>
            <consortium name="The Broad Institute Genome Sequencing Center for Infectious Disease"/>
            <person name="Wu L."/>
            <person name="Ma J."/>
        </authorList>
    </citation>
    <scope>NUCLEOTIDE SEQUENCE [LARGE SCALE GENOMIC DNA]</scope>
    <source>
        <strain evidence="12">CECT 8288</strain>
    </source>
</reference>
<dbReference type="SUPFAM" id="SSF55874">
    <property type="entry name" value="ATPase domain of HSP90 chaperone/DNA topoisomerase II/histidine kinase"/>
    <property type="match status" value="1"/>
</dbReference>
<keyword evidence="8" id="KW-0902">Two-component regulatory system</keyword>
<evidence type="ECO:0000259" key="10">
    <source>
        <dbReference type="PROSITE" id="PS50109"/>
    </source>
</evidence>
<feature type="transmembrane region" description="Helical" evidence="9">
    <location>
        <begin position="224"/>
        <end position="248"/>
    </location>
</feature>
<evidence type="ECO:0000256" key="8">
    <source>
        <dbReference type="ARBA" id="ARBA00023012"/>
    </source>
</evidence>
<proteinExistence type="predicted"/>
<keyword evidence="9" id="KW-0812">Transmembrane</keyword>
<dbReference type="SUPFAM" id="SSF55781">
    <property type="entry name" value="GAF domain-like"/>
    <property type="match status" value="1"/>
</dbReference>
<dbReference type="Proteomes" id="UP001595710">
    <property type="component" value="Unassembled WGS sequence"/>
</dbReference>
<feature type="transmembrane region" description="Helical" evidence="9">
    <location>
        <begin position="98"/>
        <end position="118"/>
    </location>
</feature>
<protein>
    <recommendedName>
        <fullName evidence="2">histidine kinase</fullName>
        <ecNumber evidence="2">2.7.13.3</ecNumber>
    </recommendedName>
</protein>
<evidence type="ECO:0000256" key="7">
    <source>
        <dbReference type="ARBA" id="ARBA00022840"/>
    </source>
</evidence>
<keyword evidence="6 11" id="KW-0418">Kinase</keyword>
<dbReference type="InterPro" id="IPR036890">
    <property type="entry name" value="HATPase_C_sf"/>
</dbReference>
<keyword evidence="7" id="KW-0067">ATP-binding</keyword>
<feature type="transmembrane region" description="Helical" evidence="9">
    <location>
        <begin position="68"/>
        <end position="86"/>
    </location>
</feature>
<evidence type="ECO:0000256" key="6">
    <source>
        <dbReference type="ARBA" id="ARBA00022777"/>
    </source>
</evidence>
<dbReference type="PRINTS" id="PR00344">
    <property type="entry name" value="BCTRLSENSOR"/>
</dbReference>
<keyword evidence="12" id="KW-1185">Reference proteome</keyword>
<keyword evidence="4 11" id="KW-0808">Transferase</keyword>
<dbReference type="SMART" id="SM00065">
    <property type="entry name" value="GAF"/>
    <property type="match status" value="1"/>
</dbReference>
<feature type="transmembrane region" description="Helical" evidence="9">
    <location>
        <begin position="37"/>
        <end position="56"/>
    </location>
</feature>
<feature type="domain" description="Histidine kinase" evidence="10">
    <location>
        <begin position="476"/>
        <end position="673"/>
    </location>
</feature>
<dbReference type="Pfam" id="PF02518">
    <property type="entry name" value="HATPase_c"/>
    <property type="match status" value="1"/>
</dbReference>
<comment type="caution">
    <text evidence="11">The sequence shown here is derived from an EMBL/GenBank/DDBJ whole genome shotgun (WGS) entry which is preliminary data.</text>
</comment>
<evidence type="ECO:0000256" key="9">
    <source>
        <dbReference type="SAM" id="Phobius"/>
    </source>
</evidence>
<evidence type="ECO:0000256" key="4">
    <source>
        <dbReference type="ARBA" id="ARBA00022679"/>
    </source>
</evidence>
<keyword evidence="3" id="KW-0597">Phosphoprotein</keyword>
<name>A0ABV7WUL5_9GAMM</name>
<dbReference type="Gene3D" id="3.30.565.10">
    <property type="entry name" value="Histidine kinase-like ATPase, C-terminal domain"/>
    <property type="match status" value="1"/>
</dbReference>
<feature type="transmembrane region" description="Helical" evidence="9">
    <location>
        <begin position="124"/>
        <end position="142"/>
    </location>
</feature>
<dbReference type="Gene3D" id="3.30.450.40">
    <property type="match status" value="1"/>
</dbReference>
<dbReference type="InterPro" id="IPR029016">
    <property type="entry name" value="GAF-like_dom_sf"/>
</dbReference>
<feature type="transmembrane region" description="Helical" evidence="9">
    <location>
        <begin position="185"/>
        <end position="208"/>
    </location>
</feature>
<gene>
    <name evidence="11" type="primary">prsK</name>
    <name evidence="11" type="ORF">ACFOND_08080</name>
</gene>
<keyword evidence="9" id="KW-0472">Membrane</keyword>
<feature type="transmembrane region" description="Helical" evidence="9">
    <location>
        <begin position="154"/>
        <end position="173"/>
    </location>
</feature>